<evidence type="ECO:0000313" key="6">
    <source>
        <dbReference type="Proteomes" id="UP000698752"/>
    </source>
</evidence>
<feature type="transmembrane region" description="Helical" evidence="4">
    <location>
        <begin position="89"/>
        <end position="107"/>
    </location>
</feature>
<keyword evidence="2 4" id="KW-1133">Transmembrane helix</keyword>
<reference evidence="6" key="1">
    <citation type="journal article" date="2021" name="Syst. Appl. Microbiol.">
        <title>Roseomonas hellenica sp. nov., isolated from roots of wild-growing Alkanna tinctoria.</title>
        <authorList>
            <person name="Rat A."/>
            <person name="Naranjo H.D."/>
            <person name="Lebbe L."/>
            <person name="Cnockaert M."/>
            <person name="Krigas N."/>
            <person name="Grigoriadou K."/>
            <person name="Maloupa E."/>
            <person name="Willems A."/>
        </authorList>
    </citation>
    <scope>NUCLEOTIDE SEQUENCE [LARGE SCALE GENOMIC DNA]</scope>
    <source>
        <strain evidence="6">LMG 31159</strain>
    </source>
</reference>
<organism evidence="5 6">
    <name type="scientific">Neoroseomonas terrae</name>
    <dbReference type="NCBI Taxonomy" id="424799"/>
    <lineage>
        <taxon>Bacteria</taxon>
        <taxon>Pseudomonadati</taxon>
        <taxon>Pseudomonadota</taxon>
        <taxon>Alphaproteobacteria</taxon>
        <taxon>Acetobacterales</taxon>
        <taxon>Acetobacteraceae</taxon>
        <taxon>Neoroseomonas</taxon>
    </lineage>
</organism>
<feature type="transmembrane region" description="Helical" evidence="4">
    <location>
        <begin position="148"/>
        <end position="167"/>
    </location>
</feature>
<feature type="transmembrane region" description="Helical" evidence="4">
    <location>
        <begin position="274"/>
        <end position="292"/>
    </location>
</feature>
<dbReference type="Proteomes" id="UP000698752">
    <property type="component" value="Unassembled WGS sequence"/>
</dbReference>
<protein>
    <submittedName>
        <fullName evidence="5">MFS transporter</fullName>
    </submittedName>
</protein>
<dbReference type="EMBL" id="JAAEDI010000020">
    <property type="protein sequence ID" value="MBR0651708.1"/>
    <property type="molecule type" value="Genomic_DNA"/>
</dbReference>
<dbReference type="Pfam" id="PF07690">
    <property type="entry name" value="MFS_1"/>
    <property type="match status" value="1"/>
</dbReference>
<dbReference type="Gene3D" id="1.20.1250.20">
    <property type="entry name" value="MFS general substrate transporter like domains"/>
    <property type="match status" value="2"/>
</dbReference>
<comment type="caution">
    <text evidence="5">The sequence shown here is derived from an EMBL/GenBank/DDBJ whole genome shotgun (WGS) entry which is preliminary data.</text>
</comment>
<feature type="transmembrane region" description="Helical" evidence="4">
    <location>
        <begin position="54"/>
        <end position="77"/>
    </location>
</feature>
<feature type="transmembrane region" description="Helical" evidence="4">
    <location>
        <begin position="240"/>
        <end position="262"/>
    </location>
</feature>
<evidence type="ECO:0000256" key="2">
    <source>
        <dbReference type="ARBA" id="ARBA00022989"/>
    </source>
</evidence>
<sequence>MPTSRAATPTTAGAVPFAGWRVAWAAFTVAVFGWGVGFYGPPVFLFAVHEARGWSIPLVSAAVTCHFLLGALVVARLPAIHRRFGVPGVTRLGGALSALGVLGWALAVAPWQLFLATAISGAGWAMTGAAAINAIVSPWFIRRRPAALSTAYNGASVGGVVLSPLWVVLIAAVGFPAAAALVGLIMAGVLWWLSTRYLAHGPAALGQVPDGDAPGGEPARAASRPAAPMPAAGLWRERRFATLVAGSTLGLFAQVGLIAHLLSMLVAPLGAERAGLVAGLMTVCAIIGRTGMGWVLRPGMDRRAAAAGNYGLQVVGSIVLLAAGGTDVALLLLGIALFGLGLGNATSLPPLIAQSDFAPADTARAVALITAVGQASYAFAPAAFGLLRTVDSAWLFLAAAALQVAAALVLLSGRQR</sequence>
<proteinExistence type="predicted"/>
<feature type="transmembrane region" description="Helical" evidence="4">
    <location>
        <begin position="393"/>
        <end position="411"/>
    </location>
</feature>
<feature type="transmembrane region" description="Helical" evidence="4">
    <location>
        <begin position="12"/>
        <end position="34"/>
    </location>
</feature>
<dbReference type="InterPro" id="IPR036259">
    <property type="entry name" value="MFS_trans_sf"/>
</dbReference>
<name>A0ABS5EL03_9PROT</name>
<dbReference type="PANTHER" id="PTHR11360">
    <property type="entry name" value="MONOCARBOXYLATE TRANSPORTER"/>
    <property type="match status" value="1"/>
</dbReference>
<dbReference type="InterPro" id="IPR050327">
    <property type="entry name" value="Proton-linked_MCT"/>
</dbReference>
<evidence type="ECO:0000256" key="3">
    <source>
        <dbReference type="ARBA" id="ARBA00023136"/>
    </source>
</evidence>
<dbReference type="RefSeq" id="WP_211870387.1">
    <property type="nucleotide sequence ID" value="NZ_JAAEDI010000020.1"/>
</dbReference>
<keyword evidence="1 4" id="KW-0812">Transmembrane</keyword>
<keyword evidence="6" id="KW-1185">Reference proteome</keyword>
<dbReference type="PANTHER" id="PTHR11360:SF290">
    <property type="entry name" value="MONOCARBOXYLATE MFS PERMEASE"/>
    <property type="match status" value="1"/>
</dbReference>
<dbReference type="SUPFAM" id="SSF103473">
    <property type="entry name" value="MFS general substrate transporter"/>
    <property type="match status" value="1"/>
</dbReference>
<evidence type="ECO:0000256" key="1">
    <source>
        <dbReference type="ARBA" id="ARBA00022692"/>
    </source>
</evidence>
<gene>
    <name evidence="5" type="ORF">GXW78_18710</name>
</gene>
<feature type="transmembrane region" description="Helical" evidence="4">
    <location>
        <begin position="173"/>
        <end position="193"/>
    </location>
</feature>
<accession>A0ABS5EL03</accession>
<dbReference type="InterPro" id="IPR011701">
    <property type="entry name" value="MFS"/>
</dbReference>
<evidence type="ECO:0000313" key="5">
    <source>
        <dbReference type="EMBL" id="MBR0651708.1"/>
    </source>
</evidence>
<evidence type="ECO:0000256" key="4">
    <source>
        <dbReference type="SAM" id="Phobius"/>
    </source>
</evidence>
<keyword evidence="3 4" id="KW-0472">Membrane</keyword>
<feature type="transmembrane region" description="Helical" evidence="4">
    <location>
        <begin position="113"/>
        <end position="136"/>
    </location>
</feature>
<feature type="transmembrane region" description="Helical" evidence="4">
    <location>
        <begin position="365"/>
        <end position="387"/>
    </location>
</feature>